<sequence length="260" mass="30629">MGENKMLKIIVSKTADLLAKLYDMFNAPNTYENLPVHVLSINGLSETFYYGYVFDKENLWDKLFDVLINKQQDNMVKHYLSLLDKINIYNWKLIEKELEVFSGKFKETYSSYRSKINKFLGKILRINKFFKEEYMILSFNPFKELIGAVPRINIDLEYAVITLFVRPDSNPLKALDLYLHELIHGLLRLNNIRIREDVEEEFIDTLCPEGYLSKELGLSNTVNVNEGNLQAYIASYFEEKLYEKIDLLSYLERRGSVHYI</sequence>
<dbReference type="KEGG" id="shc:Shell_0811"/>
<dbReference type="AlphaFoldDB" id="D7D828"/>
<reference evidence="1 2" key="2">
    <citation type="journal article" date="2011" name="Stand. Genomic Sci.">
        <title>Complete genome sequence of Staphylothermus hellenicus P8.</title>
        <authorList>
            <person name="Anderson I."/>
            <person name="Wirth R."/>
            <person name="Lucas S."/>
            <person name="Copeland A."/>
            <person name="Lapidus A."/>
            <person name="Cheng J.F."/>
            <person name="Goodwin L."/>
            <person name="Pitluck S."/>
            <person name="Davenport K."/>
            <person name="Detter J.C."/>
            <person name="Han C."/>
            <person name="Tapia R."/>
            <person name="Land M."/>
            <person name="Hauser L."/>
            <person name="Pati A."/>
            <person name="Mikhailova N."/>
            <person name="Woyke T."/>
            <person name="Klenk H.P."/>
            <person name="Kyrpides N."/>
            <person name="Ivanova N."/>
        </authorList>
    </citation>
    <scope>NUCLEOTIDE SEQUENCE [LARGE SCALE GENOMIC DNA]</scope>
    <source>
        <strain evidence="2">DSM 12710 / JCM 10830 / BK20S6-10-b1 / P8</strain>
    </source>
</reference>
<accession>D7D828</accession>
<dbReference type="EMBL" id="CP002051">
    <property type="protein sequence ID" value="ADI31924.1"/>
    <property type="molecule type" value="Genomic_DNA"/>
</dbReference>
<protein>
    <submittedName>
        <fullName evidence="1">Uncharacterized protein</fullName>
    </submittedName>
</protein>
<gene>
    <name evidence="1" type="ordered locus">Shell_0811</name>
</gene>
<dbReference type="STRING" id="591019.Shell_0811"/>
<dbReference type="Proteomes" id="UP000002573">
    <property type="component" value="Chromosome"/>
</dbReference>
<reference evidence="2" key="1">
    <citation type="submission" date="2010-05" db="EMBL/GenBank/DDBJ databases">
        <title>Complete sequence of Staphylothermus hellenicus DSM 12710.</title>
        <authorList>
            <consortium name="US DOE Joint Genome Institute"/>
            <person name="Lucas S."/>
            <person name="Copeland A."/>
            <person name="Lapidus A."/>
            <person name="Cheng J.-F."/>
            <person name="Bruce D."/>
            <person name="Goodwin L."/>
            <person name="Pitluck S."/>
            <person name="Davenport K."/>
            <person name="Detter J.C."/>
            <person name="Han C."/>
            <person name="Tapia R."/>
            <person name="Larimer F."/>
            <person name="Land M."/>
            <person name="Hauser L."/>
            <person name="Kyrpides N."/>
            <person name="Mikhailova N."/>
            <person name="Anderson I.J."/>
            <person name="Woyke T."/>
        </authorList>
    </citation>
    <scope>NUCLEOTIDE SEQUENCE [LARGE SCALE GENOMIC DNA]</scope>
    <source>
        <strain evidence="2">DSM 12710 / JCM 10830 / BK20S6-10-b1 / P8</strain>
    </source>
</reference>
<organism evidence="1 2">
    <name type="scientific">Staphylothermus hellenicus (strain DSM 12710 / JCM 10830 / BK20S6-10-b1 / P8)</name>
    <dbReference type="NCBI Taxonomy" id="591019"/>
    <lineage>
        <taxon>Archaea</taxon>
        <taxon>Thermoproteota</taxon>
        <taxon>Thermoprotei</taxon>
        <taxon>Desulfurococcales</taxon>
        <taxon>Desulfurococcaceae</taxon>
        <taxon>Staphylothermus</taxon>
    </lineage>
</organism>
<evidence type="ECO:0000313" key="1">
    <source>
        <dbReference type="EMBL" id="ADI31924.1"/>
    </source>
</evidence>
<evidence type="ECO:0000313" key="2">
    <source>
        <dbReference type="Proteomes" id="UP000002573"/>
    </source>
</evidence>
<keyword evidence="2" id="KW-1185">Reference proteome</keyword>
<proteinExistence type="predicted"/>
<dbReference type="HOGENOM" id="CLU_1068005_0_0_2"/>
<dbReference type="eggNOG" id="arCOG13656">
    <property type="taxonomic scope" value="Archaea"/>
</dbReference>
<name>D7D828_STAHD</name>